<dbReference type="EMBL" id="JARPXM010000016">
    <property type="protein sequence ID" value="MDT2539317.1"/>
    <property type="molecule type" value="Genomic_DNA"/>
</dbReference>
<evidence type="ECO:0000256" key="1">
    <source>
        <dbReference type="SAM" id="Phobius"/>
    </source>
</evidence>
<keyword evidence="1" id="KW-0812">Transmembrane</keyword>
<feature type="transmembrane region" description="Helical" evidence="1">
    <location>
        <begin position="14"/>
        <end position="33"/>
    </location>
</feature>
<reference evidence="2" key="1">
    <citation type="submission" date="2023-03" db="EMBL/GenBank/DDBJ databases">
        <authorList>
            <person name="Shen W."/>
            <person name="Cai J."/>
        </authorList>
    </citation>
    <scope>NUCLEOTIDE SEQUENCE</scope>
    <source>
        <strain evidence="2">B646-2</strain>
    </source>
</reference>
<comment type="caution">
    <text evidence="2">The sequence shown here is derived from an EMBL/GenBank/DDBJ whole genome shotgun (WGS) entry which is preliminary data.</text>
</comment>
<dbReference type="Proteomes" id="UP001249240">
    <property type="component" value="Unassembled WGS sequence"/>
</dbReference>
<gene>
    <name evidence="2" type="ORF">P7D78_14370</name>
</gene>
<keyword evidence="1" id="KW-1133">Transmembrane helix</keyword>
<proteinExistence type="predicted"/>
<dbReference type="AlphaFoldDB" id="A0AAW8SWY2"/>
<organism evidence="2 3">
    <name type="scientific">Enterococcus raffinosus</name>
    <dbReference type="NCBI Taxonomy" id="71452"/>
    <lineage>
        <taxon>Bacteria</taxon>
        <taxon>Bacillati</taxon>
        <taxon>Bacillota</taxon>
        <taxon>Bacilli</taxon>
        <taxon>Lactobacillales</taxon>
        <taxon>Enterococcaceae</taxon>
        <taxon>Enterococcus</taxon>
    </lineage>
</organism>
<keyword evidence="1" id="KW-0472">Membrane</keyword>
<sequence length="118" mass="13749">MDGTTREQDKIRRMTLLISVMLLLISGVSYFLYQQSYQTRLQVTVTSKRVLPNTVGNMETKKKTDERMRKSDMNSTIYDPLELNQDLYNENPFLLNEENLKATSPSIFRLSNQIEPLP</sequence>
<name>A0AAW8SWY2_9ENTE</name>
<dbReference type="RefSeq" id="WP_010743389.1">
    <property type="nucleotide sequence ID" value="NZ_BAAAXM010000027.1"/>
</dbReference>
<evidence type="ECO:0000313" key="3">
    <source>
        <dbReference type="Proteomes" id="UP001249240"/>
    </source>
</evidence>
<accession>A0AAW8SWY2</accession>
<protein>
    <submittedName>
        <fullName evidence="2">Uncharacterized protein</fullName>
    </submittedName>
</protein>
<evidence type="ECO:0000313" key="2">
    <source>
        <dbReference type="EMBL" id="MDT2539317.1"/>
    </source>
</evidence>